<dbReference type="GO" id="GO:0006508">
    <property type="term" value="P:proteolysis"/>
    <property type="evidence" value="ECO:0007669"/>
    <property type="project" value="UniProtKB-KW"/>
</dbReference>
<dbReference type="Pfam" id="PF01136">
    <property type="entry name" value="Peptidase_U32"/>
    <property type="match status" value="1"/>
</dbReference>
<dbReference type="RefSeq" id="WP_242939720.1">
    <property type="nucleotide sequence ID" value="NZ_FOHN01000015.1"/>
</dbReference>
<dbReference type="InterPro" id="IPR051454">
    <property type="entry name" value="RNA/ubiquinone_mod_enzymes"/>
</dbReference>
<keyword evidence="1" id="KW-0378">Hydrolase</keyword>
<dbReference type="GO" id="GO:0008233">
    <property type="term" value="F:peptidase activity"/>
    <property type="evidence" value="ECO:0007669"/>
    <property type="project" value="UniProtKB-KW"/>
</dbReference>
<dbReference type="STRING" id="29364.SAMN04487772_11523"/>
<reference evidence="1 2" key="1">
    <citation type="submission" date="2016-10" db="EMBL/GenBank/DDBJ databases">
        <authorList>
            <person name="de Groot N.N."/>
        </authorList>
    </citation>
    <scope>NUCLEOTIDE SEQUENCE [LARGE SCALE GENOMIC DNA]</scope>
    <source>
        <strain evidence="1 2">DSM 1801</strain>
    </source>
</reference>
<proteinExistence type="predicted"/>
<name>A0A1I0DLY9_9FIRM</name>
<dbReference type="EMBL" id="FOHN01000015">
    <property type="protein sequence ID" value="SET32705.1"/>
    <property type="molecule type" value="Genomic_DNA"/>
</dbReference>
<protein>
    <submittedName>
        <fullName evidence="1">Putative protease</fullName>
    </submittedName>
</protein>
<keyword evidence="2" id="KW-1185">Reference proteome</keyword>
<evidence type="ECO:0000313" key="1">
    <source>
        <dbReference type="EMBL" id="SET32705.1"/>
    </source>
</evidence>
<sequence>MRYPLKALVPFNNEEHFEAYQIAGAGEFYIGFYEEAWEEEFGEYADLNRLTGYKKSANKYSFEEILPIIQKVKSHKLAIYVTFNSSIYTQEQLNFMERYMEPLHAAGADGIIVSCPELVPIGKKYRLNVVISTIAGIYNSDIAKYYWKLGVERIILPRDLSILDIEKIVHAVPDVEYEVFMMRNGCSFSDSNCLGLHRSEKPAICAALCNGESELAILAEGFQNRHDAELNNLLYHNIFHSYACGLCSLYRFVKLGIAAGKIVGRTDCFEEVCEDIRLICDNVNIAKECSSEEEYLNKMKFPSKNMIMCKMGLNCYYPETRF</sequence>
<dbReference type="Proteomes" id="UP000199800">
    <property type="component" value="Unassembled WGS sequence"/>
</dbReference>
<evidence type="ECO:0000313" key="2">
    <source>
        <dbReference type="Proteomes" id="UP000199800"/>
    </source>
</evidence>
<accession>A0A1I0DLY9</accession>
<dbReference type="PANTHER" id="PTHR30217:SF10">
    <property type="entry name" value="23S RRNA 5-HYDROXYCYTIDINE C2501 SYNTHASE"/>
    <property type="match status" value="1"/>
</dbReference>
<dbReference type="PANTHER" id="PTHR30217">
    <property type="entry name" value="PEPTIDASE U32 FAMILY"/>
    <property type="match status" value="1"/>
</dbReference>
<dbReference type="InterPro" id="IPR001539">
    <property type="entry name" value="Peptidase_U32"/>
</dbReference>
<organism evidence="1 2">
    <name type="scientific">[Clostridium] polysaccharolyticum</name>
    <dbReference type="NCBI Taxonomy" id="29364"/>
    <lineage>
        <taxon>Bacteria</taxon>
        <taxon>Bacillati</taxon>
        <taxon>Bacillota</taxon>
        <taxon>Clostridia</taxon>
        <taxon>Lachnospirales</taxon>
        <taxon>Lachnospiraceae</taxon>
    </lineage>
</organism>
<dbReference type="AlphaFoldDB" id="A0A1I0DLY9"/>
<keyword evidence="1" id="KW-0645">Protease</keyword>
<gene>
    <name evidence="1" type="ORF">SAMN04487772_11523</name>
</gene>